<dbReference type="PROSITE" id="PS50157">
    <property type="entry name" value="ZINC_FINGER_C2H2_2"/>
    <property type="match status" value="1"/>
</dbReference>
<dbReference type="InterPro" id="IPR013087">
    <property type="entry name" value="Znf_C2H2_type"/>
</dbReference>
<dbReference type="PROSITE" id="PS00028">
    <property type="entry name" value="ZINC_FINGER_C2H2_1"/>
    <property type="match status" value="2"/>
</dbReference>
<gene>
    <name evidence="1" type="ORF">OFUS_LOCUS18749</name>
</gene>
<organism evidence="1 2">
    <name type="scientific">Owenia fusiformis</name>
    <name type="common">Polychaete worm</name>
    <dbReference type="NCBI Taxonomy" id="6347"/>
    <lineage>
        <taxon>Eukaryota</taxon>
        <taxon>Metazoa</taxon>
        <taxon>Spiralia</taxon>
        <taxon>Lophotrochozoa</taxon>
        <taxon>Annelida</taxon>
        <taxon>Polychaeta</taxon>
        <taxon>Sedentaria</taxon>
        <taxon>Canalipalpata</taxon>
        <taxon>Sabellida</taxon>
        <taxon>Oweniida</taxon>
        <taxon>Oweniidae</taxon>
        <taxon>Owenia</taxon>
    </lineage>
</organism>
<comment type="caution">
    <text evidence="1">The sequence shown here is derived from an EMBL/GenBank/DDBJ whole genome shotgun (WGS) entry which is preliminary data.</text>
</comment>
<accession>A0A8J1UJY8</accession>
<proteinExistence type="predicted"/>
<feature type="non-terminal residue" evidence="1">
    <location>
        <position position="142"/>
    </location>
</feature>
<dbReference type="SMART" id="SM00355">
    <property type="entry name" value="ZnF_C2H2"/>
    <property type="match status" value="2"/>
</dbReference>
<feature type="non-terminal residue" evidence="1">
    <location>
        <position position="1"/>
    </location>
</feature>
<dbReference type="OrthoDB" id="6077919at2759"/>
<keyword evidence="2" id="KW-1185">Reference proteome</keyword>
<dbReference type="Proteomes" id="UP000749559">
    <property type="component" value="Unassembled WGS sequence"/>
</dbReference>
<sequence length="142" mass="16814">ILETKFKLREHVEAKHDQFMCPLCDLCFNTNGERDLHRQAHYRFKNTDSSIGEFYCERCDLKFTSKHIFLLHILQRHLKERGSTKFCIQCETWIPSKAFREHLSSKRDFSLTQCPICKEQLASRKARTPKPNNSATEMGRHL</sequence>
<dbReference type="EMBL" id="CAIIXF020000009">
    <property type="protein sequence ID" value="CAH1793973.1"/>
    <property type="molecule type" value="Genomic_DNA"/>
</dbReference>
<dbReference type="AlphaFoldDB" id="A0A8J1UJY8"/>
<name>A0A8J1UJY8_OWEFU</name>
<protein>
    <submittedName>
        <fullName evidence="1">Uncharacterized protein</fullName>
    </submittedName>
</protein>
<reference evidence="1" key="1">
    <citation type="submission" date="2022-03" db="EMBL/GenBank/DDBJ databases">
        <authorList>
            <person name="Martin C."/>
        </authorList>
    </citation>
    <scope>NUCLEOTIDE SEQUENCE</scope>
</reference>
<evidence type="ECO:0000313" key="1">
    <source>
        <dbReference type="EMBL" id="CAH1793973.1"/>
    </source>
</evidence>
<evidence type="ECO:0000313" key="2">
    <source>
        <dbReference type="Proteomes" id="UP000749559"/>
    </source>
</evidence>